<dbReference type="Proteomes" id="UP000535415">
    <property type="component" value="Unassembled WGS sequence"/>
</dbReference>
<sequence>MSALDQTDKEFARRRYPDFIIGGAPKCGTTSLHFILDQHKDISIPHDEVHFFDADDPISHPDFLAARNNKLLWWDPGSANVKHLAWYATRFSNAKKNQIVGEDSTTYLMSEVAPRRIQALLPNVRMIFMLRHPVNRAYSQYWHLVKTARTTLSFEKALLQFPQIILGSGYYAGLLRFIDVFGPNQVKICLFEDFQKDNQAVLDDVVRFLGADPFQINPEKSWFNKTRYPSNLTLQRAANVIGTPLVRRKYLAHMAQSGERSHRITKKLHYWWFKHVNARLMTAEKAKPMAPETRFYLEEHLSARNAGLSNLIERDMSQIWQGMRC</sequence>
<evidence type="ECO:0000313" key="2">
    <source>
        <dbReference type="EMBL" id="MBB5721261.1"/>
    </source>
</evidence>
<evidence type="ECO:0008006" key="4">
    <source>
        <dbReference type="Google" id="ProtNLM"/>
    </source>
</evidence>
<evidence type="ECO:0000313" key="3">
    <source>
        <dbReference type="Proteomes" id="UP000535415"/>
    </source>
</evidence>
<reference evidence="2 3" key="1">
    <citation type="submission" date="2020-08" db="EMBL/GenBank/DDBJ databases">
        <title>Genomic Encyclopedia of Type Strains, Phase IV (KMG-IV): sequencing the most valuable type-strain genomes for metagenomic binning, comparative biology and taxonomic classification.</title>
        <authorList>
            <person name="Goeker M."/>
        </authorList>
    </citation>
    <scope>NUCLEOTIDE SEQUENCE [LARGE SCALE GENOMIC DNA]</scope>
    <source>
        <strain evidence="2 3">DSM 101064</strain>
    </source>
</reference>
<dbReference type="PANTHER" id="PTHR10605:SF56">
    <property type="entry name" value="BIFUNCTIONAL HEPARAN SULFATE N-DEACETYLASE_N-SULFOTRANSFERASE"/>
    <property type="match status" value="1"/>
</dbReference>
<dbReference type="InterPro" id="IPR027417">
    <property type="entry name" value="P-loop_NTPase"/>
</dbReference>
<accession>A0A7W9BJ38</accession>
<dbReference type="Pfam" id="PF13469">
    <property type="entry name" value="Sulfotransfer_3"/>
    <property type="match status" value="1"/>
</dbReference>
<dbReference type="RefSeq" id="WP_183526092.1">
    <property type="nucleotide sequence ID" value="NZ_JACIJM010000002.1"/>
</dbReference>
<comment type="caution">
    <text evidence="2">The sequence shown here is derived from an EMBL/GenBank/DDBJ whole genome shotgun (WGS) entry which is preliminary data.</text>
</comment>
<evidence type="ECO:0000256" key="1">
    <source>
        <dbReference type="ARBA" id="ARBA00022679"/>
    </source>
</evidence>
<dbReference type="Gene3D" id="3.40.50.300">
    <property type="entry name" value="P-loop containing nucleotide triphosphate hydrolases"/>
    <property type="match status" value="1"/>
</dbReference>
<dbReference type="InterPro" id="IPR037359">
    <property type="entry name" value="NST/OST"/>
</dbReference>
<dbReference type="EMBL" id="JACIJM010000002">
    <property type="protein sequence ID" value="MBB5721261.1"/>
    <property type="molecule type" value="Genomic_DNA"/>
</dbReference>
<protein>
    <recommendedName>
        <fullName evidence="4">Sulfotransferase</fullName>
    </recommendedName>
</protein>
<proteinExistence type="predicted"/>
<keyword evidence="3" id="KW-1185">Reference proteome</keyword>
<dbReference type="AlphaFoldDB" id="A0A7W9BJ38"/>
<dbReference type="SUPFAM" id="SSF52540">
    <property type="entry name" value="P-loop containing nucleoside triphosphate hydrolases"/>
    <property type="match status" value="1"/>
</dbReference>
<name>A0A7W9BJ38_9RHOB</name>
<gene>
    <name evidence="2" type="ORF">FHS72_000868</name>
</gene>
<dbReference type="GO" id="GO:0008146">
    <property type="term" value="F:sulfotransferase activity"/>
    <property type="evidence" value="ECO:0007669"/>
    <property type="project" value="InterPro"/>
</dbReference>
<organism evidence="2 3">
    <name type="scientific">Yoonia ponticola</name>
    <dbReference type="NCBI Taxonomy" id="1524255"/>
    <lineage>
        <taxon>Bacteria</taxon>
        <taxon>Pseudomonadati</taxon>
        <taxon>Pseudomonadota</taxon>
        <taxon>Alphaproteobacteria</taxon>
        <taxon>Rhodobacterales</taxon>
        <taxon>Paracoccaceae</taxon>
        <taxon>Yoonia</taxon>
    </lineage>
</organism>
<dbReference type="PANTHER" id="PTHR10605">
    <property type="entry name" value="HEPARAN SULFATE SULFOTRANSFERASE"/>
    <property type="match status" value="1"/>
</dbReference>
<keyword evidence="1" id="KW-0808">Transferase</keyword>